<evidence type="ECO:0000256" key="8">
    <source>
        <dbReference type="ARBA" id="ARBA00030686"/>
    </source>
</evidence>
<dbReference type="Gene3D" id="3.40.50.10210">
    <property type="match status" value="1"/>
</dbReference>
<comment type="similarity">
    <text evidence="2">Belongs to the CobT family.</text>
</comment>
<name>A0ABW1EQQ6_9ACTN</name>
<evidence type="ECO:0000256" key="1">
    <source>
        <dbReference type="ARBA" id="ARBA00005049"/>
    </source>
</evidence>
<sequence>MAETGSAAGRDGVAALCAGVAAPERRYARLAQVRQLTLARPGGSLGQLDTLVQRVAAIRRTSAPGPLTAAVSVLAGDHGVAVHGTSRFRHGLTGGVLRLIDAGRAPVSILAARLPARVETADLGLAEPVGDQRYKIGPGTGDISVEDAMTPDQTVAAVLAGARYAAERLAGVELVAVGEIGVGNTTAASALAARLLGRPAADVTGLGSGVPDDTVRQKAALVDRALARCAGRPDDPLTVLAALGGYEIAGNVGVILTAAARRQVVLIDGAITAVAALLAVRLCPAAAGYLIAAHESTEPSHRHVLAALGQPPLLRLEMRLGMASGAAMAVGLLNGALAVADATATAASAGLTEHR</sequence>
<dbReference type="Proteomes" id="UP001596067">
    <property type="component" value="Unassembled WGS sequence"/>
</dbReference>
<dbReference type="RefSeq" id="WP_313762703.1">
    <property type="nucleotide sequence ID" value="NZ_BAAAVH010000110.1"/>
</dbReference>
<keyword evidence="7 10" id="KW-0808">Transferase</keyword>
<dbReference type="Pfam" id="PF02277">
    <property type="entry name" value="DBI_PRT"/>
    <property type="match status" value="1"/>
</dbReference>
<protein>
    <recommendedName>
        <fullName evidence="4">Nicotinate-nucleotide--dimethylbenzimidazole phosphoribosyltransferase</fullName>
        <ecNumber evidence="3">2.4.2.21</ecNumber>
    </recommendedName>
    <alternativeName>
        <fullName evidence="8">N(1)-alpha-phosphoribosyltransferase</fullName>
    </alternativeName>
</protein>
<gene>
    <name evidence="10" type="ORF">ACFP0N_05220</name>
</gene>
<dbReference type="GO" id="GO:0008939">
    <property type="term" value="F:nicotinate-nucleotide-dimethylbenzimidazole phosphoribosyltransferase activity"/>
    <property type="evidence" value="ECO:0007669"/>
    <property type="project" value="UniProtKB-EC"/>
</dbReference>
<organism evidence="10 11">
    <name type="scientific">Kitasatospora aburaviensis</name>
    <dbReference type="NCBI Taxonomy" id="67265"/>
    <lineage>
        <taxon>Bacteria</taxon>
        <taxon>Bacillati</taxon>
        <taxon>Actinomycetota</taxon>
        <taxon>Actinomycetes</taxon>
        <taxon>Kitasatosporales</taxon>
        <taxon>Streptomycetaceae</taxon>
        <taxon>Kitasatospora</taxon>
    </lineage>
</organism>
<dbReference type="InterPro" id="IPR023195">
    <property type="entry name" value="Nict_dMeBzImd_PRibTrfase_N"/>
</dbReference>
<comment type="caution">
    <text evidence="10">The sequence shown here is derived from an EMBL/GenBank/DDBJ whole genome shotgun (WGS) entry which is preliminary data.</text>
</comment>
<dbReference type="PANTHER" id="PTHR43463:SF1">
    <property type="entry name" value="NICOTINATE-NUCLEOTIDE--DIMETHYLBENZIMIDAZOLE PHOSPHORIBOSYLTRANSFERASE"/>
    <property type="match status" value="1"/>
</dbReference>
<keyword evidence="6 10" id="KW-0328">Glycosyltransferase</keyword>
<evidence type="ECO:0000256" key="9">
    <source>
        <dbReference type="ARBA" id="ARBA00047340"/>
    </source>
</evidence>
<keyword evidence="11" id="KW-1185">Reference proteome</keyword>
<dbReference type="EC" id="2.4.2.21" evidence="3"/>
<evidence type="ECO:0000256" key="3">
    <source>
        <dbReference type="ARBA" id="ARBA00011991"/>
    </source>
</evidence>
<reference evidence="11" key="1">
    <citation type="journal article" date="2019" name="Int. J. Syst. Evol. Microbiol.">
        <title>The Global Catalogue of Microorganisms (GCM) 10K type strain sequencing project: providing services to taxonomists for standard genome sequencing and annotation.</title>
        <authorList>
            <consortium name="The Broad Institute Genomics Platform"/>
            <consortium name="The Broad Institute Genome Sequencing Center for Infectious Disease"/>
            <person name="Wu L."/>
            <person name="Ma J."/>
        </authorList>
    </citation>
    <scope>NUCLEOTIDE SEQUENCE [LARGE SCALE GENOMIC DNA]</scope>
    <source>
        <strain evidence="11">CGMCC 4.1469</strain>
    </source>
</reference>
<comment type="catalytic activity">
    <reaction evidence="9">
        <text>5,6-dimethylbenzimidazole + nicotinate beta-D-ribonucleotide = alpha-ribazole 5'-phosphate + nicotinate + H(+)</text>
        <dbReference type="Rhea" id="RHEA:11196"/>
        <dbReference type="ChEBI" id="CHEBI:15378"/>
        <dbReference type="ChEBI" id="CHEBI:15890"/>
        <dbReference type="ChEBI" id="CHEBI:32544"/>
        <dbReference type="ChEBI" id="CHEBI:57502"/>
        <dbReference type="ChEBI" id="CHEBI:57918"/>
        <dbReference type="EC" id="2.4.2.21"/>
    </reaction>
</comment>
<dbReference type="InterPro" id="IPR003200">
    <property type="entry name" value="Nict_dMeBzImd_PRibTrfase"/>
</dbReference>
<accession>A0ABW1EQQ6</accession>
<dbReference type="InterPro" id="IPR036087">
    <property type="entry name" value="Nict_dMeBzImd_PRibTrfase_sf"/>
</dbReference>
<dbReference type="CDD" id="cd02439">
    <property type="entry name" value="DMB-PRT_CobT"/>
    <property type="match status" value="1"/>
</dbReference>
<evidence type="ECO:0000256" key="2">
    <source>
        <dbReference type="ARBA" id="ARBA00007110"/>
    </source>
</evidence>
<comment type="pathway">
    <text evidence="1">Nucleoside biosynthesis; alpha-ribazole biosynthesis; alpha-ribazole from 5,6-dimethylbenzimidazole: step 1/2.</text>
</comment>
<evidence type="ECO:0000256" key="6">
    <source>
        <dbReference type="ARBA" id="ARBA00022676"/>
    </source>
</evidence>
<evidence type="ECO:0000313" key="10">
    <source>
        <dbReference type="EMBL" id="MFC5884387.1"/>
    </source>
</evidence>
<dbReference type="PANTHER" id="PTHR43463">
    <property type="entry name" value="NICOTINATE-NUCLEOTIDE--DIMETHYLBENZIMIDAZOLE PHOSPHORIBOSYLTRANSFERASE"/>
    <property type="match status" value="1"/>
</dbReference>
<dbReference type="EMBL" id="JBHSOD010000004">
    <property type="protein sequence ID" value="MFC5884387.1"/>
    <property type="molecule type" value="Genomic_DNA"/>
</dbReference>
<evidence type="ECO:0000256" key="7">
    <source>
        <dbReference type="ARBA" id="ARBA00022679"/>
    </source>
</evidence>
<evidence type="ECO:0000256" key="5">
    <source>
        <dbReference type="ARBA" id="ARBA00022573"/>
    </source>
</evidence>
<proteinExistence type="inferred from homology"/>
<dbReference type="SUPFAM" id="SSF52733">
    <property type="entry name" value="Nicotinate mononucleotide:5,6-dimethylbenzimidazole phosphoribosyltransferase (CobT)"/>
    <property type="match status" value="1"/>
</dbReference>
<dbReference type="Gene3D" id="1.10.1610.10">
    <property type="match status" value="1"/>
</dbReference>
<keyword evidence="5" id="KW-0169">Cobalamin biosynthesis</keyword>
<evidence type="ECO:0000256" key="4">
    <source>
        <dbReference type="ARBA" id="ARBA00015486"/>
    </source>
</evidence>
<evidence type="ECO:0000313" key="11">
    <source>
        <dbReference type="Proteomes" id="UP001596067"/>
    </source>
</evidence>